<evidence type="ECO:0008006" key="3">
    <source>
        <dbReference type="Google" id="ProtNLM"/>
    </source>
</evidence>
<dbReference type="EMBL" id="JANCLU010000001">
    <property type="protein sequence ID" value="MCP8937152.1"/>
    <property type="molecule type" value="Genomic_DNA"/>
</dbReference>
<organism evidence="1 2">
    <name type="scientific">Alsobacter ponti</name>
    <dbReference type="NCBI Taxonomy" id="2962936"/>
    <lineage>
        <taxon>Bacteria</taxon>
        <taxon>Pseudomonadati</taxon>
        <taxon>Pseudomonadota</taxon>
        <taxon>Alphaproteobacteria</taxon>
        <taxon>Hyphomicrobiales</taxon>
        <taxon>Alsobacteraceae</taxon>
        <taxon>Alsobacter</taxon>
    </lineage>
</organism>
<reference evidence="1 2" key="1">
    <citation type="submission" date="2022-07" db="EMBL/GenBank/DDBJ databases">
        <authorList>
            <person name="Li W.-J."/>
            <person name="Deng Q.-Q."/>
        </authorList>
    </citation>
    <scope>NUCLEOTIDE SEQUENCE [LARGE SCALE GENOMIC DNA]</scope>
    <source>
        <strain evidence="1 2">SYSU M60028</strain>
    </source>
</reference>
<proteinExistence type="predicted"/>
<evidence type="ECO:0000313" key="2">
    <source>
        <dbReference type="Proteomes" id="UP001205890"/>
    </source>
</evidence>
<comment type="caution">
    <text evidence="1">The sequence shown here is derived from an EMBL/GenBank/DDBJ whole genome shotgun (WGS) entry which is preliminary data.</text>
</comment>
<keyword evidence="2" id="KW-1185">Reference proteome</keyword>
<name>A0ABT1L6V3_9HYPH</name>
<evidence type="ECO:0000313" key="1">
    <source>
        <dbReference type="EMBL" id="MCP8937152.1"/>
    </source>
</evidence>
<dbReference type="RefSeq" id="WP_254737813.1">
    <property type="nucleotide sequence ID" value="NZ_JANCLU010000001.1"/>
</dbReference>
<protein>
    <recommendedName>
        <fullName evidence="3">Transcriptional regulator</fullName>
    </recommendedName>
</protein>
<sequence length="131" mass="14829">MKVKILGDVVTDSDLMEFIRSSFRTVWSVELLLFMVGHMGRTWTEDDLVREMRASTIVIRDGLVSLSRAGLLQSDDGGVFRYAPGSPRLEALAEALANAYRERPLTVTRMVFEDADDRLRGFADAFRIKKD</sequence>
<gene>
    <name evidence="1" type="ORF">NK718_01350</name>
</gene>
<dbReference type="Proteomes" id="UP001205890">
    <property type="component" value="Unassembled WGS sequence"/>
</dbReference>
<accession>A0ABT1L6V3</accession>